<dbReference type="SUPFAM" id="SSF52833">
    <property type="entry name" value="Thioredoxin-like"/>
    <property type="match status" value="1"/>
</dbReference>
<proteinExistence type="inferred from homology"/>
<evidence type="ECO:0000256" key="5">
    <source>
        <dbReference type="ARBA" id="ARBA00022862"/>
    </source>
</evidence>
<dbReference type="AlphaFoldDB" id="A0A0U2U3T9"/>
<evidence type="ECO:0000256" key="2">
    <source>
        <dbReference type="ARBA" id="ARBA00011245"/>
    </source>
</evidence>
<gene>
    <name evidence="13" type="ORF">IJ22_06150</name>
</gene>
<dbReference type="GO" id="GO:0034599">
    <property type="term" value="P:cellular response to oxidative stress"/>
    <property type="evidence" value="ECO:0007669"/>
    <property type="project" value="TreeGrafter"/>
</dbReference>
<keyword evidence="6" id="KW-0560">Oxidoreductase</keyword>
<comment type="similarity">
    <text evidence="10">Belongs to the peroxiredoxin family. BCP/PrxQ subfamily.</text>
</comment>
<dbReference type="InterPro" id="IPR000866">
    <property type="entry name" value="AhpC/TSA"/>
</dbReference>
<keyword evidence="8" id="KW-0676">Redox-active center</keyword>
<dbReference type="GO" id="GO:0008379">
    <property type="term" value="F:thioredoxin peroxidase activity"/>
    <property type="evidence" value="ECO:0007669"/>
    <property type="project" value="TreeGrafter"/>
</dbReference>
<accession>A0A0U2U3T9</accession>
<sequence>MLAVGTRAPSFSADSTQGEIRLEETLGKRPIVLIFYPKDHTPICTKQLCAVRDSKEQYAKYDALVLGINSGFLEEHRQFANKFMYDFPLVADKGANIQKLYDVGHTLFGLLGQQRTVYVIGRNGTIVYAMKGNRPTAEILKALEEHR</sequence>
<dbReference type="PATRIC" id="fig|162209.4.peg.651"/>
<protein>
    <recommendedName>
        <fullName evidence="3">thioredoxin-dependent peroxiredoxin</fullName>
        <ecNumber evidence="3">1.11.1.24</ecNumber>
    </recommendedName>
    <alternativeName>
        <fullName evidence="11">Bacterioferritin comigratory protein</fullName>
    </alternativeName>
    <alternativeName>
        <fullName evidence="9">Thioredoxin peroxidase</fullName>
    </alternativeName>
</protein>
<dbReference type="GO" id="GO:0005737">
    <property type="term" value="C:cytoplasm"/>
    <property type="evidence" value="ECO:0007669"/>
    <property type="project" value="TreeGrafter"/>
</dbReference>
<evidence type="ECO:0000313" key="14">
    <source>
        <dbReference type="Proteomes" id="UP000061660"/>
    </source>
</evidence>
<dbReference type="PROSITE" id="PS51352">
    <property type="entry name" value="THIOREDOXIN_2"/>
    <property type="match status" value="1"/>
</dbReference>
<evidence type="ECO:0000256" key="4">
    <source>
        <dbReference type="ARBA" id="ARBA00022559"/>
    </source>
</evidence>
<evidence type="ECO:0000256" key="1">
    <source>
        <dbReference type="ARBA" id="ARBA00003330"/>
    </source>
</evidence>
<dbReference type="KEGG" id="pnp:IJ22_06150"/>
<dbReference type="PANTHER" id="PTHR42801">
    <property type="entry name" value="THIOREDOXIN-DEPENDENT PEROXIDE REDUCTASE"/>
    <property type="match status" value="1"/>
</dbReference>
<keyword evidence="4" id="KW-0575">Peroxidase</keyword>
<comment type="function">
    <text evidence="1">Thiol-specific peroxidase that catalyzes the reduction of hydrogen peroxide and organic hydroperoxides to water and alcohols, respectively. Plays a role in cell protection against oxidative stress by detoxifying peroxides and as sensor of hydrogen peroxide-mediated signaling events.</text>
</comment>
<evidence type="ECO:0000256" key="11">
    <source>
        <dbReference type="ARBA" id="ARBA00041373"/>
    </source>
</evidence>
<dbReference type="Gene3D" id="3.40.30.10">
    <property type="entry name" value="Glutaredoxin"/>
    <property type="match status" value="1"/>
</dbReference>
<reference evidence="13 14" key="2">
    <citation type="journal article" date="2016" name="Genome Announc.">
        <title>Complete Genome Sequences of Two Interactive Moderate Thermophiles, Paenibacillus napthalenovorans 32O-Y and Paenibacillus sp. 32O-W.</title>
        <authorList>
            <person name="Butler R.R.III."/>
            <person name="Wang J."/>
            <person name="Stark B.C."/>
            <person name="Pombert J.F."/>
        </authorList>
    </citation>
    <scope>NUCLEOTIDE SEQUENCE [LARGE SCALE GENOMIC DNA]</scope>
    <source>
        <strain evidence="13 14">32O-Y</strain>
    </source>
</reference>
<dbReference type="CDD" id="cd03017">
    <property type="entry name" value="PRX_BCP"/>
    <property type="match status" value="1"/>
</dbReference>
<keyword evidence="7" id="KW-1015">Disulfide bond</keyword>
<evidence type="ECO:0000256" key="8">
    <source>
        <dbReference type="ARBA" id="ARBA00023284"/>
    </source>
</evidence>
<dbReference type="InterPro" id="IPR024706">
    <property type="entry name" value="Peroxiredoxin_AhpC-typ"/>
</dbReference>
<dbReference type="RefSeq" id="WP_062407130.1">
    <property type="nucleotide sequence ID" value="NZ_BJCS01000002.1"/>
</dbReference>
<keyword evidence="14" id="KW-1185">Reference proteome</keyword>
<reference evidence="14" key="1">
    <citation type="submission" date="2015-12" db="EMBL/GenBank/DDBJ databases">
        <title>Complete genome sequences of two moderately thermophilic Paenibacillus species.</title>
        <authorList>
            <person name="Butler R.III."/>
            <person name="Wang J."/>
            <person name="Stark B.C."/>
            <person name="Pombert J.-F."/>
        </authorList>
    </citation>
    <scope>NUCLEOTIDE SEQUENCE [LARGE SCALE GENOMIC DNA]</scope>
    <source>
        <strain evidence="14">32O-Y</strain>
    </source>
</reference>
<organism evidence="13 14">
    <name type="scientific">Paenibacillus naphthalenovorans</name>
    <dbReference type="NCBI Taxonomy" id="162209"/>
    <lineage>
        <taxon>Bacteria</taxon>
        <taxon>Bacillati</taxon>
        <taxon>Bacillota</taxon>
        <taxon>Bacilli</taxon>
        <taxon>Bacillales</taxon>
        <taxon>Paenibacillaceae</taxon>
        <taxon>Paenibacillus</taxon>
    </lineage>
</organism>
<keyword evidence="5" id="KW-0049">Antioxidant</keyword>
<evidence type="ECO:0000256" key="7">
    <source>
        <dbReference type="ARBA" id="ARBA00023157"/>
    </source>
</evidence>
<dbReference type="Proteomes" id="UP000061660">
    <property type="component" value="Chromosome"/>
</dbReference>
<evidence type="ECO:0000256" key="10">
    <source>
        <dbReference type="ARBA" id="ARBA00038489"/>
    </source>
</evidence>
<dbReference type="PANTHER" id="PTHR42801:SF4">
    <property type="entry name" value="AHPC_TSA FAMILY PROTEIN"/>
    <property type="match status" value="1"/>
</dbReference>
<dbReference type="STRING" id="162209.IJ22_06150"/>
<evidence type="ECO:0000256" key="6">
    <source>
        <dbReference type="ARBA" id="ARBA00023002"/>
    </source>
</evidence>
<comment type="catalytic activity">
    <reaction evidence="12">
        <text>a hydroperoxide + [thioredoxin]-dithiol = an alcohol + [thioredoxin]-disulfide + H2O</text>
        <dbReference type="Rhea" id="RHEA:62620"/>
        <dbReference type="Rhea" id="RHEA-COMP:10698"/>
        <dbReference type="Rhea" id="RHEA-COMP:10700"/>
        <dbReference type="ChEBI" id="CHEBI:15377"/>
        <dbReference type="ChEBI" id="CHEBI:29950"/>
        <dbReference type="ChEBI" id="CHEBI:30879"/>
        <dbReference type="ChEBI" id="CHEBI:35924"/>
        <dbReference type="ChEBI" id="CHEBI:50058"/>
        <dbReference type="EC" id="1.11.1.24"/>
    </reaction>
</comment>
<evidence type="ECO:0000313" key="13">
    <source>
        <dbReference type="EMBL" id="ALS21000.1"/>
    </source>
</evidence>
<dbReference type="EC" id="1.11.1.24" evidence="3"/>
<name>A0A0U2U3T9_9BACL</name>
<evidence type="ECO:0000256" key="3">
    <source>
        <dbReference type="ARBA" id="ARBA00013017"/>
    </source>
</evidence>
<dbReference type="GO" id="GO:0045454">
    <property type="term" value="P:cell redox homeostasis"/>
    <property type="evidence" value="ECO:0007669"/>
    <property type="project" value="TreeGrafter"/>
</dbReference>
<dbReference type="Pfam" id="PF00578">
    <property type="entry name" value="AhpC-TSA"/>
    <property type="match status" value="1"/>
</dbReference>
<dbReference type="InterPro" id="IPR050924">
    <property type="entry name" value="Peroxiredoxin_BCP/PrxQ"/>
</dbReference>
<dbReference type="InterPro" id="IPR013766">
    <property type="entry name" value="Thioredoxin_domain"/>
</dbReference>
<dbReference type="InterPro" id="IPR036249">
    <property type="entry name" value="Thioredoxin-like_sf"/>
</dbReference>
<evidence type="ECO:0000256" key="12">
    <source>
        <dbReference type="ARBA" id="ARBA00049091"/>
    </source>
</evidence>
<dbReference type="PIRSF" id="PIRSF000239">
    <property type="entry name" value="AHPC"/>
    <property type="match status" value="1"/>
</dbReference>
<evidence type="ECO:0000256" key="9">
    <source>
        <dbReference type="ARBA" id="ARBA00032824"/>
    </source>
</evidence>
<comment type="subunit">
    <text evidence="2">Monomer.</text>
</comment>
<dbReference type="OrthoDB" id="9812811at2"/>
<dbReference type="EMBL" id="CP013652">
    <property type="protein sequence ID" value="ALS21000.1"/>
    <property type="molecule type" value="Genomic_DNA"/>
</dbReference>